<dbReference type="InterPro" id="IPR007138">
    <property type="entry name" value="ABM_dom"/>
</dbReference>
<dbReference type="Pfam" id="PF03992">
    <property type="entry name" value="ABM"/>
    <property type="match status" value="1"/>
</dbReference>
<dbReference type="RefSeq" id="WP_149469169.1">
    <property type="nucleotide sequence ID" value="NZ_QOKW01000008.1"/>
</dbReference>
<evidence type="ECO:0000259" key="2">
    <source>
        <dbReference type="Pfam" id="PF03992"/>
    </source>
</evidence>
<reference evidence="3 4" key="1">
    <citation type="submission" date="2018-07" db="EMBL/GenBank/DDBJ databases">
        <title>Genome sequence of Azospirillum sp. ATCC 49961.</title>
        <authorList>
            <person name="Sant'Anna F.H."/>
            <person name="Baldani J.I."/>
            <person name="Zilli J.E."/>
            <person name="Reis V.M."/>
            <person name="Hartmann A."/>
            <person name="Cruz L."/>
            <person name="de Souza E.M."/>
            <person name="de Oliveira Pedrosa F."/>
            <person name="Passaglia L.M.P."/>
        </authorList>
    </citation>
    <scope>NUCLEOTIDE SEQUENCE [LARGE SCALE GENOMIC DNA]</scope>
    <source>
        <strain evidence="3 4">ATCC 49961</strain>
    </source>
</reference>
<feature type="domain" description="ABM" evidence="2">
    <location>
        <begin position="19"/>
        <end position="93"/>
    </location>
</feature>
<dbReference type="AlphaFoldDB" id="A0A9W7NJI9"/>
<keyword evidence="1" id="KW-0812">Transmembrane</keyword>
<keyword evidence="1" id="KW-0472">Membrane</keyword>
<name>A0A9W7NJI9_9PROT</name>
<feature type="transmembrane region" description="Helical" evidence="1">
    <location>
        <begin position="131"/>
        <end position="151"/>
    </location>
</feature>
<protein>
    <recommendedName>
        <fullName evidence="2">ABM domain-containing protein</fullName>
    </recommendedName>
</protein>
<dbReference type="EMBL" id="QOKW01000008">
    <property type="protein sequence ID" value="KAA0680595.1"/>
    <property type="molecule type" value="Genomic_DNA"/>
</dbReference>
<keyword evidence="4" id="KW-1185">Reference proteome</keyword>
<dbReference type="Proteomes" id="UP000480854">
    <property type="component" value="Unassembled WGS sequence"/>
</dbReference>
<accession>A0A9W7NJI9</accession>
<dbReference type="PANTHER" id="PTHR40057">
    <property type="entry name" value="SLR1162 PROTEIN"/>
    <property type="match status" value="1"/>
</dbReference>
<sequence length="202" mass="21954">MIRSQVAVPPATDGHDDSVSVMLSYSPAPDRAAEFRAELSRALAALRRAPGCRAVMVLGPPPGMPGTVCLVAQFDGAACWRRWHDGAEWTGWAAHLSTLAGAPAIQEHHGQGSGLVLPHLRRGEPPPRAKMAVVMWVSVYPTITALLWLLWPLVEGLPLPLRTLTLSVVMVPLMVWFIVPWVTACLGPWLRTAGRQPRRGSQ</sequence>
<evidence type="ECO:0000313" key="3">
    <source>
        <dbReference type="EMBL" id="KAA0680595.1"/>
    </source>
</evidence>
<dbReference type="PANTHER" id="PTHR40057:SF1">
    <property type="entry name" value="SLR1162 PROTEIN"/>
    <property type="match status" value="1"/>
</dbReference>
<evidence type="ECO:0000313" key="4">
    <source>
        <dbReference type="Proteomes" id="UP000480854"/>
    </source>
</evidence>
<comment type="caution">
    <text evidence="3">The sequence shown here is derived from an EMBL/GenBank/DDBJ whole genome shotgun (WGS) entry which is preliminary data.</text>
</comment>
<dbReference type="SUPFAM" id="SSF54909">
    <property type="entry name" value="Dimeric alpha+beta barrel"/>
    <property type="match status" value="1"/>
</dbReference>
<gene>
    <name evidence="3" type="ORF">DS843_12165</name>
</gene>
<keyword evidence="1" id="KW-1133">Transmembrane helix</keyword>
<evidence type="ECO:0000256" key="1">
    <source>
        <dbReference type="SAM" id="Phobius"/>
    </source>
</evidence>
<dbReference type="Gene3D" id="3.30.70.100">
    <property type="match status" value="1"/>
</dbReference>
<dbReference type="InterPro" id="IPR011008">
    <property type="entry name" value="Dimeric_a/b-barrel"/>
</dbReference>
<dbReference type="InterPro" id="IPR038762">
    <property type="entry name" value="ABM_predict"/>
</dbReference>
<organism evidence="3 4">
    <name type="scientific">Roseomonas genomospecies 6</name>
    <dbReference type="NCBI Taxonomy" id="214106"/>
    <lineage>
        <taxon>Bacteria</taxon>
        <taxon>Pseudomonadati</taxon>
        <taxon>Pseudomonadota</taxon>
        <taxon>Alphaproteobacteria</taxon>
        <taxon>Acetobacterales</taxon>
        <taxon>Roseomonadaceae</taxon>
        <taxon>Roseomonas</taxon>
    </lineage>
</organism>
<proteinExistence type="predicted"/>
<dbReference type="OrthoDB" id="7852744at2"/>
<feature type="transmembrane region" description="Helical" evidence="1">
    <location>
        <begin position="163"/>
        <end position="190"/>
    </location>
</feature>